<reference evidence="1" key="1">
    <citation type="submission" date="2021-11" db="EMBL/GenBank/DDBJ databases">
        <title>Draft genome sequence of Alcaligenes endophyticus type strain CCUG 75668T.</title>
        <authorList>
            <person name="Salva-Serra F."/>
            <person name="Duran R.E."/>
            <person name="Seeger M."/>
            <person name="Moore E.R.B."/>
            <person name="Jaen-Luchoro D."/>
        </authorList>
    </citation>
    <scope>NUCLEOTIDE SEQUENCE</scope>
    <source>
        <strain evidence="1">CCUG 75668</strain>
    </source>
</reference>
<gene>
    <name evidence="1" type="ORF">LMS43_06885</name>
</gene>
<evidence type="ECO:0000313" key="1">
    <source>
        <dbReference type="EMBL" id="MDN4121008.1"/>
    </source>
</evidence>
<evidence type="ECO:0000313" key="2">
    <source>
        <dbReference type="Proteomes" id="UP001168613"/>
    </source>
</evidence>
<name>A0ABT8EIA5_9BURK</name>
<dbReference type="EMBL" id="JAJHNU010000001">
    <property type="protein sequence ID" value="MDN4121008.1"/>
    <property type="molecule type" value="Genomic_DNA"/>
</dbReference>
<sequence>MTLLLSSGGGVKANDISVQVHELLRLETEHALKRYKQDKAQQGGVVVEASLPQQQPPQLVAIYGQGAHLLAEVRYRQQSLLFKQGHAAAIGRHQADAELRLQRLDSHCGQFVYQQEPLQLCMEH</sequence>
<keyword evidence="2" id="KW-1185">Reference proteome</keyword>
<accession>A0ABT8EIA5</accession>
<proteinExistence type="predicted"/>
<dbReference type="RefSeq" id="WP_266124995.1">
    <property type="nucleotide sequence ID" value="NZ_JAJHNU010000001.1"/>
</dbReference>
<protein>
    <submittedName>
        <fullName evidence="1">Uncharacterized protein</fullName>
    </submittedName>
</protein>
<dbReference type="Proteomes" id="UP001168613">
    <property type="component" value="Unassembled WGS sequence"/>
</dbReference>
<comment type="caution">
    <text evidence="1">The sequence shown here is derived from an EMBL/GenBank/DDBJ whole genome shotgun (WGS) entry which is preliminary data.</text>
</comment>
<organism evidence="1 2">
    <name type="scientific">Alcaligenes endophyticus</name>
    <dbReference type="NCBI Taxonomy" id="1929088"/>
    <lineage>
        <taxon>Bacteria</taxon>
        <taxon>Pseudomonadati</taxon>
        <taxon>Pseudomonadota</taxon>
        <taxon>Betaproteobacteria</taxon>
        <taxon>Burkholderiales</taxon>
        <taxon>Alcaligenaceae</taxon>
        <taxon>Alcaligenes</taxon>
    </lineage>
</organism>